<evidence type="ECO:0000256" key="1">
    <source>
        <dbReference type="ARBA" id="ARBA00007159"/>
    </source>
</evidence>
<comment type="similarity">
    <text evidence="1">Belongs to the DENND6 family.</text>
</comment>
<feature type="compositionally biased region" description="Polar residues" evidence="2">
    <location>
        <begin position="67"/>
        <end position="81"/>
    </location>
</feature>
<comment type="caution">
    <text evidence="4">The sequence shown here is derived from an EMBL/GenBank/DDBJ whole genome shotgun (WGS) entry which is preliminary data.</text>
</comment>
<keyword evidence="5" id="KW-1185">Reference proteome</keyword>
<dbReference type="PROSITE" id="PS50211">
    <property type="entry name" value="DENN"/>
    <property type="match status" value="1"/>
</dbReference>
<evidence type="ECO:0000313" key="5">
    <source>
        <dbReference type="Proteomes" id="UP000703269"/>
    </source>
</evidence>
<protein>
    <recommendedName>
        <fullName evidence="3">UDENN domain-containing protein</fullName>
    </recommendedName>
</protein>
<dbReference type="GO" id="GO:0055037">
    <property type="term" value="C:recycling endosome"/>
    <property type="evidence" value="ECO:0007669"/>
    <property type="project" value="TreeGrafter"/>
</dbReference>
<dbReference type="OrthoDB" id="10265409at2759"/>
<dbReference type="InterPro" id="IPR024224">
    <property type="entry name" value="DENND6"/>
</dbReference>
<dbReference type="PANTHER" id="PTHR13677">
    <property type="entry name" value="LD41638P"/>
    <property type="match status" value="1"/>
</dbReference>
<evidence type="ECO:0000256" key="2">
    <source>
        <dbReference type="SAM" id="MobiDB-lite"/>
    </source>
</evidence>
<dbReference type="AlphaFoldDB" id="A0A9P3GJY8"/>
<organism evidence="4 5">
    <name type="scientific">Phanerochaete sordida</name>
    <dbReference type="NCBI Taxonomy" id="48140"/>
    <lineage>
        <taxon>Eukaryota</taxon>
        <taxon>Fungi</taxon>
        <taxon>Dikarya</taxon>
        <taxon>Basidiomycota</taxon>
        <taxon>Agaricomycotina</taxon>
        <taxon>Agaricomycetes</taxon>
        <taxon>Polyporales</taxon>
        <taxon>Phanerochaetaceae</taxon>
        <taxon>Phanerochaete</taxon>
    </lineage>
</organism>
<reference evidence="4 5" key="1">
    <citation type="submission" date="2021-08" db="EMBL/GenBank/DDBJ databases">
        <title>Draft Genome Sequence of Phanerochaete sordida strain YK-624.</title>
        <authorList>
            <person name="Mori T."/>
            <person name="Dohra H."/>
            <person name="Suzuki T."/>
            <person name="Kawagishi H."/>
            <person name="Hirai H."/>
        </authorList>
    </citation>
    <scope>NUCLEOTIDE SEQUENCE [LARGE SCALE GENOMIC DNA]</scope>
    <source>
        <strain evidence="4 5">YK-624</strain>
    </source>
</reference>
<dbReference type="InterPro" id="IPR037516">
    <property type="entry name" value="Tripartite_DENN"/>
</dbReference>
<accession>A0A9P3GJY8</accession>
<evidence type="ECO:0000313" key="4">
    <source>
        <dbReference type="EMBL" id="GJE96572.1"/>
    </source>
</evidence>
<dbReference type="Proteomes" id="UP000703269">
    <property type="component" value="Unassembled WGS sequence"/>
</dbReference>
<sequence length="613" mass="67632">MAEEEDIGLYNLARRSDSSTETHRKRNPRRPSIVTVVHGEERTPIKSPSNPSLVPPSPKVNTRKLSRSNTLPKLSRADSSGGSTGEDFQNLAMQPSKVQELRRWILSLAIVDFDLDYGPKITSVYPSLELTDAETTNLAFASFPDSPQTASGSYIHSFRIRLPQSLAHSQNVRDHSAQDGFVYGFSHFTQRRDSTSKRGYQQRSLVILSQHPYPSLFYTILSYLGQSFLVHGAPMLEVACHNIANWSDPHPGSIVELGFLGYVFTAELPTSPDAQQSSNAARAVEKYDPDSHILVSLSPQDPPIIDAFEASISHIWSIWECLLLGEPILVYGPSAAVTSQIVWWLRDLLRPIPLGGDFRPFFTIHDVDHGSLVNPKPPQSGLLLGVTNPFFEKTCNHWPHILSLSASSSKGKSSARQSFELSVGPAPGWTTKTHKRYISKDKALLKRLEDAAYGDEHARLEASEALRQHLTSRTMAFLVPLQRYLNTLIPTFADRTAPSTPNLSTTNFASTTPRSAIPSNVKSAFNQLTVAVTPSTAAPLRLKPFSEAAFLASLKANGSPLPFKSGAKRKEFYERWLRTRSFGLWLTSQEEVVDKVLATPFPSGVSGRSSAGS</sequence>
<dbReference type="EMBL" id="BPQB01000061">
    <property type="protein sequence ID" value="GJE96572.1"/>
    <property type="molecule type" value="Genomic_DNA"/>
</dbReference>
<feature type="domain" description="UDENN" evidence="3">
    <location>
        <begin position="106"/>
        <end position="587"/>
    </location>
</feature>
<dbReference type="GO" id="GO:0005085">
    <property type="term" value="F:guanyl-nucleotide exchange factor activity"/>
    <property type="evidence" value="ECO:0007669"/>
    <property type="project" value="InterPro"/>
</dbReference>
<dbReference type="PANTHER" id="PTHR13677:SF0">
    <property type="entry name" value="LD41638P"/>
    <property type="match status" value="1"/>
</dbReference>
<proteinExistence type="inferred from homology"/>
<feature type="region of interest" description="Disordered" evidence="2">
    <location>
        <begin position="1"/>
        <end position="89"/>
    </location>
</feature>
<gene>
    <name evidence="4" type="ORF">PsYK624_127700</name>
</gene>
<evidence type="ECO:0000259" key="3">
    <source>
        <dbReference type="PROSITE" id="PS50211"/>
    </source>
</evidence>
<name>A0A9P3GJY8_9APHY</name>